<evidence type="ECO:0000313" key="2">
    <source>
        <dbReference type="Proteomes" id="UP001143856"/>
    </source>
</evidence>
<proteinExistence type="predicted"/>
<name>A0ACC1PR71_9PEZI</name>
<accession>A0ACC1PR71</accession>
<dbReference type="Proteomes" id="UP001143856">
    <property type="component" value="Unassembled WGS sequence"/>
</dbReference>
<protein>
    <submittedName>
        <fullName evidence="1">Uncharacterized protein</fullName>
    </submittedName>
</protein>
<keyword evidence="2" id="KW-1185">Reference proteome</keyword>
<comment type="caution">
    <text evidence="1">The sequence shown here is derived from an EMBL/GenBank/DDBJ whole genome shotgun (WGS) entry which is preliminary data.</text>
</comment>
<dbReference type="EMBL" id="JAPDGR010000064">
    <property type="protein sequence ID" value="KAJ2997232.1"/>
    <property type="molecule type" value="Genomic_DNA"/>
</dbReference>
<evidence type="ECO:0000313" key="1">
    <source>
        <dbReference type="EMBL" id="KAJ2997232.1"/>
    </source>
</evidence>
<reference evidence="1" key="1">
    <citation type="submission" date="2022-10" db="EMBL/GenBank/DDBJ databases">
        <title>Genome Sequence of Xylaria curta.</title>
        <authorList>
            <person name="Buettner E."/>
        </authorList>
    </citation>
    <scope>NUCLEOTIDE SEQUENCE</scope>
    <source>
        <strain evidence="1">Babe10</strain>
    </source>
</reference>
<gene>
    <name evidence="1" type="ORF">NUW58_g713</name>
</gene>
<sequence>MEGSDPRVIGSFSFPAESSHPAGDIGNHILPEAAVVCAGILAFSATTTRLFARYTIRMLDVPDILLAFFLFYLYNEYEAGIYPGLGVHTWEYNHDLAKASHYDYRLGSILFAIIVLLLKAAILLDWKHIFVPRTRNTLSWVLVTMIWANCLFYCVGILIEVVGCSTDYDGKVNCKIDLAMYTIASGIINVVSDLIILITPHWVVWKLNMPNAQKMGVSVLFLIGFFATSSALARVVYIVKGLQTTDFVYYIAEGNLWAVSELTFGYLVIGVPSIPKALHGLSCTKYFGSVVTSRTGPPSHPASYYSGRPTWPGFTSRRNRDPTEEGGQEAYGLVTMLNEEEGNIPPPPRAQSRAGRE</sequence>
<organism evidence="1 2">
    <name type="scientific">Xylaria curta</name>
    <dbReference type="NCBI Taxonomy" id="42375"/>
    <lineage>
        <taxon>Eukaryota</taxon>
        <taxon>Fungi</taxon>
        <taxon>Dikarya</taxon>
        <taxon>Ascomycota</taxon>
        <taxon>Pezizomycotina</taxon>
        <taxon>Sordariomycetes</taxon>
        <taxon>Xylariomycetidae</taxon>
        <taxon>Xylariales</taxon>
        <taxon>Xylariaceae</taxon>
        <taxon>Xylaria</taxon>
    </lineage>
</organism>